<dbReference type="InterPro" id="IPR002159">
    <property type="entry name" value="CD36_fam"/>
</dbReference>
<dbReference type="InterPro" id="IPR005429">
    <property type="entry name" value="LimpII"/>
</dbReference>
<comment type="subcellular location">
    <subcellularLocation>
        <location evidence="2">Cell membrane</location>
        <topology evidence="2">Multi-pass membrane protein</topology>
    </subcellularLocation>
    <subcellularLocation>
        <location evidence="1">Membrane</location>
        <location evidence="1">Caveola</location>
        <topology evidence="1">Multi-pass membrane protein</topology>
    </subcellularLocation>
</comment>
<evidence type="ECO:0000256" key="12">
    <source>
        <dbReference type="ARBA" id="ARBA00042244"/>
    </source>
</evidence>
<keyword evidence="4" id="KW-1003">Cell membrane</keyword>
<feature type="compositionally biased region" description="Polar residues" evidence="13">
    <location>
        <begin position="482"/>
        <end position="497"/>
    </location>
</feature>
<reference evidence="15" key="1">
    <citation type="journal article" date="2018" name="Biosci. Biotechnol. Biochem.">
        <title>Polysaccharide hydrolase of the hadal zone amphipods Hirondellea gigas.</title>
        <authorList>
            <person name="Kobayashi H."/>
            <person name="Nagahama T."/>
            <person name="Arai W."/>
            <person name="Sasagawa Y."/>
            <person name="Umeda M."/>
            <person name="Hayashi T."/>
            <person name="Nikaido I."/>
            <person name="Watanabe H."/>
            <person name="Oguri K."/>
            <person name="Kitazato H."/>
            <person name="Fujioka K."/>
            <person name="Kido Y."/>
            <person name="Takami H."/>
        </authorList>
    </citation>
    <scope>NUCLEOTIDE SEQUENCE</scope>
    <source>
        <tissue evidence="15">Whole body</tissue>
    </source>
</reference>
<evidence type="ECO:0000256" key="13">
    <source>
        <dbReference type="SAM" id="MobiDB-lite"/>
    </source>
</evidence>
<evidence type="ECO:0000256" key="10">
    <source>
        <dbReference type="ARBA" id="ARBA00023180"/>
    </source>
</evidence>
<evidence type="ECO:0000256" key="7">
    <source>
        <dbReference type="ARBA" id="ARBA00023136"/>
    </source>
</evidence>
<evidence type="ECO:0000256" key="14">
    <source>
        <dbReference type="SAM" id="Phobius"/>
    </source>
</evidence>
<evidence type="ECO:0000256" key="2">
    <source>
        <dbReference type="ARBA" id="ARBA00004651"/>
    </source>
</evidence>
<evidence type="ECO:0000256" key="5">
    <source>
        <dbReference type="ARBA" id="ARBA00022692"/>
    </source>
</evidence>
<dbReference type="GO" id="GO:0005044">
    <property type="term" value="F:scavenger receptor activity"/>
    <property type="evidence" value="ECO:0007669"/>
    <property type="project" value="InterPro"/>
</dbReference>
<sequence>MRCICAGLSTVLGAALVVLGGLTIVYYEPFVNKLIYEQMQIKNGTEMFENFVRPPVVPYLQIYFFNVTNHEEFLQGSKPMLQEVGPYSYRQEWEKVNVTIHANGTISSALKKTYFFDREKSVGPESDQVTVLNVPMVTAVWQVRFTPRFIQLIFSSMLEVLKERPFATHNISELVWGYEDPLLKMARDILPPHQRMPSDSFGFFNNQNGSANLLLNQFLGSVEDMSQYLQIDWANRENYLDYWLTDECNRVHGSDGSGWPPNINRTDTLYIFNKALCRALPLTFERDIEQYGIKGYRFTPPKNVFADVSVNPENECYCVGGPPCLGGGLFNASICQFGSPAVVSWPHFYQADKKYLDAVDGLSPDPEKHSFFVDLSPRTGVPLAAEGKIQINVALTNVSEIKPANGLRPMIFPVVWFQDGVPRMPDEVIEKLRMVSNLPETIKITILTLSFVFGCVMLVGGITIFVTMCSACVSDSDDESTDPNTLSRLHGHTNPTMDTKYPEKD</sequence>
<protein>
    <recommendedName>
        <fullName evidence="11">Scavenger receptor class B member 1</fullName>
    </recommendedName>
    <alternativeName>
        <fullName evidence="12">SR-BI</fullName>
    </alternativeName>
</protein>
<keyword evidence="8" id="KW-1015">Disulfide bond</keyword>
<keyword evidence="5 14" id="KW-0812">Transmembrane</keyword>
<dbReference type="PRINTS" id="PR01609">
    <property type="entry name" value="CD36FAMILY"/>
</dbReference>
<evidence type="ECO:0000256" key="3">
    <source>
        <dbReference type="ARBA" id="ARBA00010532"/>
    </source>
</evidence>
<keyword evidence="6 14" id="KW-1133">Transmembrane helix</keyword>
<evidence type="ECO:0000256" key="6">
    <source>
        <dbReference type="ARBA" id="ARBA00022989"/>
    </source>
</evidence>
<dbReference type="PRINTS" id="PR01611">
    <property type="entry name" value="LIMPII"/>
</dbReference>
<dbReference type="EMBL" id="IACF01004198">
    <property type="protein sequence ID" value="LAB69792.1"/>
    <property type="molecule type" value="mRNA"/>
</dbReference>
<evidence type="ECO:0000256" key="8">
    <source>
        <dbReference type="ARBA" id="ARBA00023157"/>
    </source>
</evidence>
<comment type="similarity">
    <text evidence="3">Belongs to the CD36 family.</text>
</comment>
<feature type="region of interest" description="Disordered" evidence="13">
    <location>
        <begin position="477"/>
        <end position="505"/>
    </location>
</feature>
<feature type="transmembrane region" description="Helical" evidence="14">
    <location>
        <begin position="444"/>
        <end position="466"/>
    </location>
</feature>
<evidence type="ECO:0000256" key="4">
    <source>
        <dbReference type="ARBA" id="ARBA00022475"/>
    </source>
</evidence>
<evidence type="ECO:0000313" key="15">
    <source>
        <dbReference type="EMBL" id="LAB69792.1"/>
    </source>
</evidence>
<proteinExistence type="evidence at transcript level"/>
<dbReference type="GO" id="GO:0005764">
    <property type="term" value="C:lysosome"/>
    <property type="evidence" value="ECO:0007669"/>
    <property type="project" value="InterPro"/>
</dbReference>
<dbReference type="AlphaFoldDB" id="A0A2P2I6Z2"/>
<dbReference type="PANTHER" id="PTHR11923">
    <property type="entry name" value="SCAVENGER RECEPTOR CLASS B TYPE-1 SR-B1"/>
    <property type="match status" value="1"/>
</dbReference>
<evidence type="ECO:0000256" key="11">
    <source>
        <dbReference type="ARBA" id="ARBA00040821"/>
    </source>
</evidence>
<evidence type="ECO:0000256" key="1">
    <source>
        <dbReference type="ARBA" id="ARBA00004189"/>
    </source>
</evidence>
<accession>A0A2P2I6Z2</accession>
<evidence type="ECO:0000256" key="9">
    <source>
        <dbReference type="ARBA" id="ARBA00023170"/>
    </source>
</evidence>
<dbReference type="Pfam" id="PF01130">
    <property type="entry name" value="CD36"/>
    <property type="match status" value="1"/>
</dbReference>
<dbReference type="PANTHER" id="PTHR11923:SF110">
    <property type="entry name" value="SCAVENGER RECEPTOR CLASS B MEMBER 1"/>
    <property type="match status" value="1"/>
</dbReference>
<name>A0A2P2I6Z2_9CRUS</name>
<keyword evidence="9" id="KW-0675">Receptor</keyword>
<keyword evidence="10" id="KW-0325">Glycoprotein</keyword>
<organism evidence="15">
    <name type="scientific">Hirondellea gigas</name>
    <dbReference type="NCBI Taxonomy" id="1518452"/>
    <lineage>
        <taxon>Eukaryota</taxon>
        <taxon>Metazoa</taxon>
        <taxon>Ecdysozoa</taxon>
        <taxon>Arthropoda</taxon>
        <taxon>Crustacea</taxon>
        <taxon>Multicrustacea</taxon>
        <taxon>Malacostraca</taxon>
        <taxon>Eumalacostraca</taxon>
        <taxon>Peracarida</taxon>
        <taxon>Amphipoda</taxon>
        <taxon>Amphilochidea</taxon>
        <taxon>Lysianassida</taxon>
        <taxon>Lysianassidira</taxon>
        <taxon>Lysianassoidea</taxon>
        <taxon>Lysianassidae</taxon>
        <taxon>Hirondellea</taxon>
    </lineage>
</organism>
<keyword evidence="7 14" id="KW-0472">Membrane</keyword>
<dbReference type="GO" id="GO:0005901">
    <property type="term" value="C:caveola"/>
    <property type="evidence" value="ECO:0007669"/>
    <property type="project" value="UniProtKB-SubCell"/>
</dbReference>